<dbReference type="AlphaFoldDB" id="A0A135U030"/>
<dbReference type="Proteomes" id="UP000070121">
    <property type="component" value="Unassembled WGS sequence"/>
</dbReference>
<evidence type="ECO:0000313" key="3">
    <source>
        <dbReference type="Proteomes" id="UP000070121"/>
    </source>
</evidence>
<organism evidence="2 3">
    <name type="scientific">Colletotrichum salicis</name>
    <dbReference type="NCBI Taxonomy" id="1209931"/>
    <lineage>
        <taxon>Eukaryota</taxon>
        <taxon>Fungi</taxon>
        <taxon>Dikarya</taxon>
        <taxon>Ascomycota</taxon>
        <taxon>Pezizomycotina</taxon>
        <taxon>Sordariomycetes</taxon>
        <taxon>Hypocreomycetidae</taxon>
        <taxon>Glomerellales</taxon>
        <taxon>Glomerellaceae</taxon>
        <taxon>Colletotrichum</taxon>
        <taxon>Colletotrichum acutatum species complex</taxon>
    </lineage>
</organism>
<comment type="caution">
    <text evidence="2">The sequence shown here is derived from an EMBL/GenBank/DDBJ whole genome shotgun (WGS) entry which is preliminary data.</text>
</comment>
<gene>
    <name evidence="2" type="ORF">CSAL01_07693</name>
</gene>
<keyword evidence="3" id="KW-1185">Reference proteome</keyword>
<reference evidence="2 3" key="1">
    <citation type="submission" date="2014-02" db="EMBL/GenBank/DDBJ databases">
        <title>The genome sequence of Colletotrichum salicis CBS 607.94.</title>
        <authorList>
            <person name="Baroncelli R."/>
            <person name="Thon M.R."/>
        </authorList>
    </citation>
    <scope>NUCLEOTIDE SEQUENCE [LARGE SCALE GENOMIC DNA]</scope>
    <source>
        <strain evidence="2 3">CBS 607.94</strain>
    </source>
</reference>
<dbReference type="SUPFAM" id="SSF81901">
    <property type="entry name" value="HCP-like"/>
    <property type="match status" value="1"/>
</dbReference>
<dbReference type="Gene3D" id="1.25.40.10">
    <property type="entry name" value="Tetratricopeptide repeat domain"/>
    <property type="match status" value="1"/>
</dbReference>
<evidence type="ECO:0000256" key="1">
    <source>
        <dbReference type="SAM" id="MobiDB-lite"/>
    </source>
</evidence>
<protein>
    <submittedName>
        <fullName evidence="2">Uncharacterized protein</fullName>
    </submittedName>
</protein>
<name>A0A135U030_9PEZI</name>
<proteinExistence type="predicted"/>
<dbReference type="EMBL" id="JFFI01001825">
    <property type="protein sequence ID" value="KXH53743.1"/>
    <property type="molecule type" value="Genomic_DNA"/>
</dbReference>
<dbReference type="InterPro" id="IPR011990">
    <property type="entry name" value="TPR-like_helical_dom_sf"/>
</dbReference>
<dbReference type="STRING" id="1209931.A0A135U030"/>
<sequence>MFRLATPLTRSSGVSRHLLAGLATPPSSAWAPAAPSPPPSATTRTVKTKSKLRPLPGLKKTGTSKPAPPKPRDIVFEPRSLTEFKIRLREISYMHVTAERAHDIYMKYMQALARSDKPTDWQKAFVRGSLPPTNPSSPARYFTLIYLTSFMANEPAENNLTAGELHETAGLLSWMHDKKGEAELILRCSMMETAAGLGYDAAALTLSRILHHAEGSKGYYDWDNPRWQHTRTRCLALIAEGRDANAMVVAGLRHLRRKTERDDYLALEAFSQALELGKDAAYFDWCCTALEGQGDAYLRLGEKEKAKESFAHLGQLGYALGWSRLAQMYPDDPDVLHWLLQAAGAGISSSYEQLVELGEKRRKLCAEAVGEAGHKEAADSWERHAAEWTRILKASIANEKSRRTK</sequence>
<accession>A0A135U030</accession>
<dbReference type="OrthoDB" id="5379420at2759"/>
<feature type="region of interest" description="Disordered" evidence="1">
    <location>
        <begin position="25"/>
        <end position="74"/>
    </location>
</feature>
<evidence type="ECO:0000313" key="2">
    <source>
        <dbReference type="EMBL" id="KXH53743.1"/>
    </source>
</evidence>